<name>A0AAW2DHQ4_9ROSI</name>
<reference evidence="3 4" key="1">
    <citation type="submission" date="2024-01" db="EMBL/GenBank/DDBJ databases">
        <title>A telomere-to-telomere, gap-free genome of sweet tea (Lithocarpus litseifolius).</title>
        <authorList>
            <person name="Zhou J."/>
        </authorList>
    </citation>
    <scope>NUCLEOTIDE SEQUENCE [LARGE SCALE GENOMIC DNA]</scope>
    <source>
        <strain evidence="3">Zhou-2022a</strain>
        <tissue evidence="3">Leaf</tissue>
    </source>
</reference>
<organism evidence="3 4">
    <name type="scientific">Lithocarpus litseifolius</name>
    <dbReference type="NCBI Taxonomy" id="425828"/>
    <lineage>
        <taxon>Eukaryota</taxon>
        <taxon>Viridiplantae</taxon>
        <taxon>Streptophyta</taxon>
        <taxon>Embryophyta</taxon>
        <taxon>Tracheophyta</taxon>
        <taxon>Spermatophyta</taxon>
        <taxon>Magnoliopsida</taxon>
        <taxon>eudicotyledons</taxon>
        <taxon>Gunneridae</taxon>
        <taxon>Pentapetalae</taxon>
        <taxon>rosids</taxon>
        <taxon>fabids</taxon>
        <taxon>Fagales</taxon>
        <taxon>Fagaceae</taxon>
        <taxon>Lithocarpus</taxon>
    </lineage>
</organism>
<protein>
    <recommendedName>
        <fullName evidence="2">Reverse transcriptase domain-containing protein</fullName>
    </recommendedName>
</protein>
<evidence type="ECO:0000259" key="2">
    <source>
        <dbReference type="PROSITE" id="PS50878"/>
    </source>
</evidence>
<feature type="signal peptide" evidence="1">
    <location>
        <begin position="1"/>
        <end position="21"/>
    </location>
</feature>
<keyword evidence="4" id="KW-1185">Reference proteome</keyword>
<dbReference type="InterPro" id="IPR026960">
    <property type="entry name" value="RVT-Znf"/>
</dbReference>
<dbReference type="Pfam" id="PF00078">
    <property type="entry name" value="RVT_1"/>
    <property type="match status" value="1"/>
</dbReference>
<proteinExistence type="predicted"/>
<dbReference type="Proteomes" id="UP001459277">
    <property type="component" value="Unassembled WGS sequence"/>
</dbReference>
<evidence type="ECO:0000313" key="3">
    <source>
        <dbReference type="EMBL" id="KAL0009392.1"/>
    </source>
</evidence>
<dbReference type="AlphaFoldDB" id="A0AAW2DHQ4"/>
<dbReference type="EMBL" id="JAZDWU010000003">
    <property type="protein sequence ID" value="KAL0009392.1"/>
    <property type="molecule type" value="Genomic_DNA"/>
</dbReference>
<evidence type="ECO:0000256" key="1">
    <source>
        <dbReference type="SAM" id="SignalP"/>
    </source>
</evidence>
<keyword evidence="1" id="KW-0732">Signal</keyword>
<sequence length="503" mass="57771">MGFTAHWINLMMLCVKTVTYSILVNGEPKGMIIPTRGIRQGDPLSPFLFLLCTKSLNGLLNNAAHQGHVKGYSLCRNSPPLTHLLFADDSLLFCRATIKESQRVLDILDVYGKCSGQQINRSKTTIFFSKSTKVDSRNQIKLALRVPEIIQYEKYLGLPSLMGRNKKASFNYTKERVWKKLQGWKEKLLSQARREILIKAVIQAIPISTMSYFKLPVGLCLEIKSLIRRFWWGQKGERRKVHWVKWDTLCLPKKEGEMGFKDLANFNDAFLAKQAWRLLHNKDSLFYRVFKMKFFPNCNIVPGFEDGRVSDLINPCIRTWDENLVHGLFLPEEAAMVLSIPLSHTPVEEKIIWPFTPSVRNFMWRACKEAIPTKHNLLKRKILNEDKCEHCGVESETTAHALWNCSTMDEIWESTSGFEDRSQLGALNIMDLINLTHEKRKNVDLLAMVMWTIWHQRNQLHASSNVFPKAQVLQQASQALTKFQQSQQSLTNHAAATGPQHCA</sequence>
<feature type="chain" id="PRO_5043463961" description="Reverse transcriptase domain-containing protein" evidence="1">
    <location>
        <begin position="22"/>
        <end position="503"/>
    </location>
</feature>
<comment type="caution">
    <text evidence="3">The sequence shown here is derived from an EMBL/GenBank/DDBJ whole genome shotgun (WGS) entry which is preliminary data.</text>
</comment>
<dbReference type="Pfam" id="PF13966">
    <property type="entry name" value="zf-RVT"/>
    <property type="match status" value="1"/>
</dbReference>
<evidence type="ECO:0000313" key="4">
    <source>
        <dbReference type="Proteomes" id="UP001459277"/>
    </source>
</evidence>
<dbReference type="PANTHER" id="PTHR33116">
    <property type="entry name" value="REVERSE TRANSCRIPTASE ZINC-BINDING DOMAIN-CONTAINING PROTEIN-RELATED-RELATED"/>
    <property type="match status" value="1"/>
</dbReference>
<feature type="domain" description="Reverse transcriptase" evidence="2">
    <location>
        <begin position="1"/>
        <end position="160"/>
    </location>
</feature>
<gene>
    <name evidence="3" type="ORF">SO802_010894</name>
</gene>
<dbReference type="PANTHER" id="PTHR33116:SF86">
    <property type="entry name" value="REVERSE TRANSCRIPTASE DOMAIN-CONTAINING PROTEIN"/>
    <property type="match status" value="1"/>
</dbReference>
<dbReference type="InterPro" id="IPR000477">
    <property type="entry name" value="RT_dom"/>
</dbReference>
<dbReference type="PROSITE" id="PS50878">
    <property type="entry name" value="RT_POL"/>
    <property type="match status" value="1"/>
</dbReference>
<accession>A0AAW2DHQ4</accession>